<evidence type="ECO:0000256" key="2">
    <source>
        <dbReference type="ARBA" id="ARBA00022763"/>
    </source>
</evidence>
<dbReference type="InterPro" id="IPR029062">
    <property type="entry name" value="Class_I_gatase-like"/>
</dbReference>
<dbReference type="EMBL" id="JBHSYM010000111">
    <property type="protein sequence ID" value="MFC7017973.1"/>
    <property type="molecule type" value="Genomic_DNA"/>
</dbReference>
<dbReference type="PANTHER" id="PTHR48094">
    <property type="entry name" value="PROTEIN/NUCLEIC ACID DEGLYCASE DJ-1-RELATED"/>
    <property type="match status" value="1"/>
</dbReference>
<evidence type="ECO:0000256" key="1">
    <source>
        <dbReference type="ARBA" id="ARBA00022490"/>
    </source>
</evidence>
<dbReference type="InterPro" id="IPR050325">
    <property type="entry name" value="Prot/Nucl_acid_deglycase"/>
</dbReference>
<dbReference type="RefSeq" id="WP_189874529.1">
    <property type="nucleotide sequence ID" value="NZ_BMWA01000014.1"/>
</dbReference>
<evidence type="ECO:0000256" key="3">
    <source>
        <dbReference type="ARBA" id="ARBA00022801"/>
    </source>
</evidence>
<keyword evidence="1" id="KW-0963">Cytoplasm</keyword>
<proteinExistence type="predicted"/>
<sequence length="293" mass="31246">MSTAADDLSRDPTPDPAEDNAYFPSPYSLSQYTSPKTDFDGVQHKGAYTQGKWKVLMIAAAERYVLVENGKMFSTGNHPVEMLLPAHHLMEAGFDIDVATVGGYPAKLELWALPQEDEAVLATYEALKPKLKQPKDLSDVVADDLGEGSPYIAVFIPGGHGAVVGLPTSEAVTGTLDWALANDKFVITLCHGPASLLAAASGKEESPFKGYSVCVFPDSLDEGPNLEIGYLPGPLPWLVAGLLKEQGLNVLNDDMTGKTHQDRKLLTGDSPLASNSLGLLAADVLVRAVREAD</sequence>
<keyword evidence="5" id="KW-0234">DNA repair</keyword>
<keyword evidence="3 7" id="KW-0378">Hydrolase</keyword>
<protein>
    <submittedName>
        <fullName evidence="7">Glyoxalase III HchA</fullName>
        <ecNumber evidence="7">3.5.1.124</ecNumber>
    </submittedName>
</protein>
<dbReference type="SUPFAM" id="SSF52317">
    <property type="entry name" value="Class I glutamine amidotransferase-like"/>
    <property type="match status" value="1"/>
</dbReference>
<accession>A0ABW2EFY3</accession>
<evidence type="ECO:0000313" key="8">
    <source>
        <dbReference type="Proteomes" id="UP001596409"/>
    </source>
</evidence>
<dbReference type="Gene3D" id="3.40.50.880">
    <property type="match status" value="1"/>
</dbReference>
<gene>
    <name evidence="7" type="primary">hchA</name>
    <name evidence="7" type="ORF">ACFQMH_41070</name>
</gene>
<keyword evidence="2" id="KW-0227">DNA damage</keyword>
<comment type="caution">
    <text evidence="7">The sequence shown here is derived from an EMBL/GenBank/DDBJ whole genome shotgun (WGS) entry which is preliminary data.</text>
</comment>
<evidence type="ECO:0000256" key="5">
    <source>
        <dbReference type="ARBA" id="ARBA00023204"/>
    </source>
</evidence>
<keyword evidence="4" id="KW-0346">Stress response</keyword>
<evidence type="ECO:0000256" key="6">
    <source>
        <dbReference type="SAM" id="MobiDB-lite"/>
    </source>
</evidence>
<evidence type="ECO:0000256" key="4">
    <source>
        <dbReference type="ARBA" id="ARBA00023016"/>
    </source>
</evidence>
<name>A0ABW2EFY3_9ACTN</name>
<dbReference type="NCBIfam" id="NF003168">
    <property type="entry name" value="PRK04155.1"/>
    <property type="match status" value="1"/>
</dbReference>
<organism evidence="7 8">
    <name type="scientific">Streptomyces viridiviolaceus</name>
    <dbReference type="NCBI Taxonomy" id="68282"/>
    <lineage>
        <taxon>Bacteria</taxon>
        <taxon>Bacillati</taxon>
        <taxon>Actinomycetota</taxon>
        <taxon>Actinomycetes</taxon>
        <taxon>Kitasatosporales</taxon>
        <taxon>Streptomycetaceae</taxon>
        <taxon>Streptomyces</taxon>
    </lineage>
</organism>
<dbReference type="EC" id="3.5.1.124" evidence="7"/>
<reference evidence="8" key="1">
    <citation type="journal article" date="2019" name="Int. J. Syst. Evol. Microbiol.">
        <title>The Global Catalogue of Microorganisms (GCM) 10K type strain sequencing project: providing services to taxonomists for standard genome sequencing and annotation.</title>
        <authorList>
            <consortium name="The Broad Institute Genomics Platform"/>
            <consortium name="The Broad Institute Genome Sequencing Center for Infectious Disease"/>
            <person name="Wu L."/>
            <person name="Ma J."/>
        </authorList>
    </citation>
    <scope>NUCLEOTIDE SEQUENCE [LARGE SCALE GENOMIC DNA]</scope>
    <source>
        <strain evidence="8">JCM 4855</strain>
    </source>
</reference>
<dbReference type="PIRSF" id="PIRSF037798">
    <property type="entry name" value="Chaperone_HchA"/>
    <property type="match status" value="1"/>
</dbReference>
<evidence type="ECO:0000313" key="7">
    <source>
        <dbReference type="EMBL" id="MFC7017973.1"/>
    </source>
</evidence>
<dbReference type="PANTHER" id="PTHR48094:SF20">
    <property type="entry name" value="PROTEIN_NUCLEIC ACID DEGLYCASE 1"/>
    <property type="match status" value="1"/>
</dbReference>
<keyword evidence="8" id="KW-1185">Reference proteome</keyword>
<feature type="region of interest" description="Disordered" evidence="6">
    <location>
        <begin position="1"/>
        <end position="21"/>
    </location>
</feature>
<dbReference type="Proteomes" id="UP001596409">
    <property type="component" value="Unassembled WGS sequence"/>
</dbReference>
<dbReference type="InterPro" id="IPR017283">
    <property type="entry name" value="HchA"/>
</dbReference>
<dbReference type="GO" id="GO:0036524">
    <property type="term" value="F:protein deglycase activity"/>
    <property type="evidence" value="ECO:0007669"/>
    <property type="project" value="UniProtKB-EC"/>
</dbReference>